<evidence type="ECO:0000313" key="4">
    <source>
        <dbReference type="EMBL" id="CAA9589115.1"/>
    </source>
</evidence>
<dbReference type="EMBL" id="CADCWP010000372">
    <property type="protein sequence ID" value="CAA9589115.1"/>
    <property type="molecule type" value="Genomic_DNA"/>
</dbReference>
<dbReference type="InterPro" id="IPR005527">
    <property type="entry name" value="MinE"/>
</dbReference>
<dbReference type="Gene3D" id="3.30.1070.10">
    <property type="entry name" value="Cell division topological specificity factor MinE"/>
    <property type="match status" value="1"/>
</dbReference>
<dbReference type="AlphaFoldDB" id="A0A6J4VU06"/>
<evidence type="ECO:0000256" key="2">
    <source>
        <dbReference type="ARBA" id="ARBA00025265"/>
    </source>
</evidence>
<keyword evidence="3" id="KW-0131">Cell cycle</keyword>
<sequence length="77" mass="8631">MFGLFGRNKSKDQLKKRLQMVLVADRAGLAPGKLNELKNEILQVIAKYFPGDENMDVSLEQEGDRMVLTANLPAKQV</sequence>
<protein>
    <recommendedName>
        <fullName evidence="3">Cell division topological specificity factor</fullName>
    </recommendedName>
</protein>
<evidence type="ECO:0000256" key="1">
    <source>
        <dbReference type="ARBA" id="ARBA00008168"/>
    </source>
</evidence>
<gene>
    <name evidence="3" type="primary">minE</name>
    <name evidence="4" type="ORF">AVDCRST_MAG86-4327</name>
</gene>
<dbReference type="GO" id="GO:0051301">
    <property type="term" value="P:cell division"/>
    <property type="evidence" value="ECO:0007669"/>
    <property type="project" value="UniProtKB-KW"/>
</dbReference>
<name>A0A6J4VU06_9DEIN</name>
<evidence type="ECO:0000256" key="3">
    <source>
        <dbReference type="HAMAP-Rule" id="MF_00262"/>
    </source>
</evidence>
<comment type="similarity">
    <text evidence="1 3">Belongs to the MinE family.</text>
</comment>
<dbReference type="GO" id="GO:0032955">
    <property type="term" value="P:regulation of division septum assembly"/>
    <property type="evidence" value="ECO:0007669"/>
    <property type="project" value="InterPro"/>
</dbReference>
<keyword evidence="3" id="KW-0132">Cell division</keyword>
<dbReference type="NCBIfam" id="TIGR01215">
    <property type="entry name" value="minE"/>
    <property type="match status" value="1"/>
</dbReference>
<dbReference type="HAMAP" id="MF_00262">
    <property type="entry name" value="MinE"/>
    <property type="match status" value="1"/>
</dbReference>
<dbReference type="SUPFAM" id="SSF55229">
    <property type="entry name" value="Cell division protein MinE topological specificity domain"/>
    <property type="match status" value="1"/>
</dbReference>
<comment type="function">
    <text evidence="2 3">Prevents the cell division inhibition by proteins MinC and MinD at internal division sites while permitting inhibition at polar sites. This ensures cell division at the proper site by restricting the formation of a division septum at the midpoint of the long axis of the cell.</text>
</comment>
<accession>A0A6J4VU06</accession>
<dbReference type="InterPro" id="IPR036707">
    <property type="entry name" value="MinE_sf"/>
</dbReference>
<organism evidence="4">
    <name type="scientific">uncultured Truepera sp</name>
    <dbReference type="NCBI Taxonomy" id="543023"/>
    <lineage>
        <taxon>Bacteria</taxon>
        <taxon>Thermotogati</taxon>
        <taxon>Deinococcota</taxon>
        <taxon>Deinococci</taxon>
        <taxon>Trueperales</taxon>
        <taxon>Trueperaceae</taxon>
        <taxon>Truepera</taxon>
        <taxon>environmental samples</taxon>
    </lineage>
</organism>
<dbReference type="Pfam" id="PF03776">
    <property type="entry name" value="MinE"/>
    <property type="match status" value="1"/>
</dbReference>
<reference evidence="4" key="1">
    <citation type="submission" date="2020-02" db="EMBL/GenBank/DDBJ databases">
        <authorList>
            <person name="Meier V. D."/>
        </authorList>
    </citation>
    <scope>NUCLEOTIDE SEQUENCE</scope>
    <source>
        <strain evidence="4">AVDCRST_MAG86</strain>
    </source>
</reference>
<proteinExistence type="inferred from homology"/>